<feature type="transmembrane region" description="Helical" evidence="5">
    <location>
        <begin position="311"/>
        <end position="333"/>
    </location>
</feature>
<dbReference type="Gene3D" id="2.70.170.10">
    <property type="entry name" value="Neurotransmitter-gated ion-channel ligand-binding domain"/>
    <property type="match status" value="1"/>
</dbReference>
<evidence type="ECO:0000313" key="9">
    <source>
        <dbReference type="RefSeq" id="XP_015509920.2"/>
    </source>
</evidence>
<reference evidence="9" key="1">
    <citation type="submission" date="2025-08" db="UniProtKB">
        <authorList>
            <consortium name="RefSeq"/>
        </authorList>
    </citation>
    <scope>IDENTIFICATION</scope>
    <source>
        <tissue evidence="9">Thorax and Abdomen</tissue>
    </source>
</reference>
<dbReference type="SUPFAM" id="SSF90112">
    <property type="entry name" value="Neurotransmitter-gated ion-channel transmembrane pore"/>
    <property type="match status" value="1"/>
</dbReference>
<dbReference type="CDD" id="cd18989">
    <property type="entry name" value="LGIC_ECD_cation"/>
    <property type="match status" value="1"/>
</dbReference>
<evidence type="ECO:0000259" key="7">
    <source>
        <dbReference type="Pfam" id="PF02931"/>
    </source>
</evidence>
<dbReference type="InParanoid" id="A0A6J0B4D0"/>
<name>A0A6J0B4D0_NEOLC</name>
<evidence type="ECO:0000313" key="8">
    <source>
        <dbReference type="Proteomes" id="UP000829291"/>
    </source>
</evidence>
<evidence type="ECO:0000256" key="3">
    <source>
        <dbReference type="ARBA" id="ARBA00022989"/>
    </source>
</evidence>
<dbReference type="GO" id="GO:0004888">
    <property type="term" value="F:transmembrane signaling receptor activity"/>
    <property type="evidence" value="ECO:0007669"/>
    <property type="project" value="InterPro"/>
</dbReference>
<keyword evidence="8" id="KW-1185">Reference proteome</keyword>
<gene>
    <name evidence="9" type="primary">LOC107217067</name>
</gene>
<organism evidence="9">
    <name type="scientific">Neodiprion lecontei</name>
    <name type="common">Redheaded pine sawfly</name>
    <dbReference type="NCBI Taxonomy" id="441921"/>
    <lineage>
        <taxon>Eukaryota</taxon>
        <taxon>Metazoa</taxon>
        <taxon>Ecdysozoa</taxon>
        <taxon>Arthropoda</taxon>
        <taxon>Hexapoda</taxon>
        <taxon>Insecta</taxon>
        <taxon>Pterygota</taxon>
        <taxon>Neoptera</taxon>
        <taxon>Endopterygota</taxon>
        <taxon>Hymenoptera</taxon>
        <taxon>Tenthredinoidea</taxon>
        <taxon>Diprionidae</taxon>
        <taxon>Diprioninae</taxon>
        <taxon>Neodiprion</taxon>
    </lineage>
</organism>
<dbReference type="Pfam" id="PF02931">
    <property type="entry name" value="Neur_chan_LBD"/>
    <property type="match status" value="1"/>
</dbReference>
<dbReference type="Proteomes" id="UP000829291">
    <property type="component" value="Chromosome 1"/>
</dbReference>
<keyword evidence="2 5" id="KW-0812">Transmembrane</keyword>
<dbReference type="InterPro" id="IPR006202">
    <property type="entry name" value="Neur_chan_lig-bd"/>
</dbReference>
<sequence length="444" mass="50192">MNSPLPVLGFVFLVVSTSKFWVEANGDCNSEAPGISAASRLRRHLLCNYDKTVRPIVNDSSITKVHLTLFPQSIDFYDRENTLRFHAWMSLEWRDEHLNWTTKDYKDMTFVQVTSDEIWVPPISIYNSVELGADGMQTTNCLVHYMGLVVCVPMVQYLTSCVSDYRDWPFDRHNCTILLGSWTYKGEEISYRIWDPTMFSHPAVELFQFVPNSEWRLLSITSITRIDGFPEVNFTFPTISYSLIIERHSTMMQTTIITPAVLLIIVTLTVLWLHPNSPERLIAAVLNLICHLICIWDVSEQVPFNGSSTPSILYFHQSSMIIASFALFLTVFLRQLGETSIATPAWLDSTTSAILTSRTGQLILLTALRPKASGALGAEEVNVGSTDAKFISHNVNSGRSTGWQQLSTILDRLSFLIVFWTYVIMICVLAPKNDILSVPEIARS</sequence>
<evidence type="ECO:0000256" key="2">
    <source>
        <dbReference type="ARBA" id="ARBA00022692"/>
    </source>
</evidence>
<protein>
    <submittedName>
        <fullName evidence="9">Neuronal acetylcholine receptor subunit beta-3 isoform X1</fullName>
    </submittedName>
</protein>
<feature type="domain" description="Neurotransmitter-gated ion-channel ligand-binding" evidence="7">
    <location>
        <begin position="39"/>
        <end position="248"/>
    </location>
</feature>
<keyword evidence="6" id="KW-0732">Signal</keyword>
<dbReference type="InterPro" id="IPR006201">
    <property type="entry name" value="Neur_channel"/>
</dbReference>
<comment type="subcellular location">
    <subcellularLocation>
        <location evidence="1">Membrane</location>
        <topology evidence="1">Multi-pass membrane protein</topology>
    </subcellularLocation>
</comment>
<dbReference type="PANTHER" id="PTHR18945">
    <property type="entry name" value="NEUROTRANSMITTER GATED ION CHANNEL"/>
    <property type="match status" value="1"/>
</dbReference>
<evidence type="ECO:0000256" key="4">
    <source>
        <dbReference type="ARBA" id="ARBA00023136"/>
    </source>
</evidence>
<feature type="transmembrane region" description="Helical" evidence="5">
    <location>
        <begin position="281"/>
        <end position="299"/>
    </location>
</feature>
<dbReference type="GeneID" id="107217067"/>
<evidence type="ECO:0000256" key="1">
    <source>
        <dbReference type="ARBA" id="ARBA00004141"/>
    </source>
</evidence>
<dbReference type="KEGG" id="nlo:107217067"/>
<dbReference type="InterPro" id="IPR038050">
    <property type="entry name" value="Neuro_actylchol_rec"/>
</dbReference>
<evidence type="ECO:0000256" key="6">
    <source>
        <dbReference type="SAM" id="SignalP"/>
    </source>
</evidence>
<accession>A0A6J0B4D0</accession>
<dbReference type="RefSeq" id="XP_015509920.2">
    <property type="nucleotide sequence ID" value="XM_015654434.2"/>
</dbReference>
<evidence type="ECO:0000256" key="5">
    <source>
        <dbReference type="SAM" id="Phobius"/>
    </source>
</evidence>
<feature type="transmembrane region" description="Helical" evidence="5">
    <location>
        <begin position="256"/>
        <end position="274"/>
    </location>
</feature>
<dbReference type="GO" id="GO:0016020">
    <property type="term" value="C:membrane"/>
    <property type="evidence" value="ECO:0007669"/>
    <property type="project" value="UniProtKB-SubCell"/>
</dbReference>
<keyword evidence="9" id="KW-0675">Receptor</keyword>
<dbReference type="OrthoDB" id="410315at2759"/>
<dbReference type="Gene3D" id="1.20.58.390">
    <property type="entry name" value="Neurotransmitter-gated ion-channel transmembrane domain"/>
    <property type="match status" value="1"/>
</dbReference>
<keyword evidence="4 5" id="KW-0472">Membrane</keyword>
<dbReference type="InterPro" id="IPR036734">
    <property type="entry name" value="Neur_chan_lig-bd_sf"/>
</dbReference>
<feature type="chain" id="PRO_5047196774" evidence="6">
    <location>
        <begin position="25"/>
        <end position="444"/>
    </location>
</feature>
<proteinExistence type="predicted"/>
<dbReference type="SUPFAM" id="SSF63712">
    <property type="entry name" value="Nicotinic receptor ligand binding domain-like"/>
    <property type="match status" value="1"/>
</dbReference>
<dbReference type="InterPro" id="IPR036719">
    <property type="entry name" value="Neuro-gated_channel_TM_sf"/>
</dbReference>
<feature type="transmembrane region" description="Helical" evidence="5">
    <location>
        <begin position="413"/>
        <end position="431"/>
    </location>
</feature>
<dbReference type="GO" id="GO:0005230">
    <property type="term" value="F:extracellular ligand-gated monoatomic ion channel activity"/>
    <property type="evidence" value="ECO:0007669"/>
    <property type="project" value="InterPro"/>
</dbReference>
<feature type="signal peptide" evidence="6">
    <location>
        <begin position="1"/>
        <end position="24"/>
    </location>
</feature>
<dbReference type="AlphaFoldDB" id="A0A6J0B4D0"/>
<keyword evidence="3 5" id="KW-1133">Transmembrane helix</keyword>